<dbReference type="EMBL" id="WNYA01000006">
    <property type="protein sequence ID" value="KAG8566227.1"/>
    <property type="molecule type" value="Genomic_DNA"/>
</dbReference>
<proteinExistence type="predicted"/>
<organism evidence="1 2">
    <name type="scientific">Engystomops pustulosus</name>
    <name type="common">Tungara frog</name>
    <name type="synonym">Physalaemus pustulosus</name>
    <dbReference type="NCBI Taxonomy" id="76066"/>
    <lineage>
        <taxon>Eukaryota</taxon>
        <taxon>Metazoa</taxon>
        <taxon>Chordata</taxon>
        <taxon>Craniata</taxon>
        <taxon>Vertebrata</taxon>
        <taxon>Euteleostomi</taxon>
        <taxon>Amphibia</taxon>
        <taxon>Batrachia</taxon>
        <taxon>Anura</taxon>
        <taxon>Neobatrachia</taxon>
        <taxon>Hyloidea</taxon>
        <taxon>Leptodactylidae</taxon>
        <taxon>Leiuperinae</taxon>
        <taxon>Engystomops</taxon>
    </lineage>
</organism>
<sequence length="82" mass="9296">MRTLQRKGKVYLSLQHPAHLGSIFTPSGITYSGVSIPTRILLYLHLGCKVPHNNHLHDLDFILLLCVIQNENHTMICVIHLT</sequence>
<gene>
    <name evidence="1" type="ORF">GDO81_013147</name>
</gene>
<name>A0AAV7AYK9_ENGPU</name>
<dbReference type="Proteomes" id="UP000824782">
    <property type="component" value="Unassembled WGS sequence"/>
</dbReference>
<comment type="caution">
    <text evidence="1">The sequence shown here is derived from an EMBL/GenBank/DDBJ whole genome shotgun (WGS) entry which is preliminary data.</text>
</comment>
<evidence type="ECO:0000313" key="2">
    <source>
        <dbReference type="Proteomes" id="UP000824782"/>
    </source>
</evidence>
<evidence type="ECO:0000313" key="1">
    <source>
        <dbReference type="EMBL" id="KAG8566227.1"/>
    </source>
</evidence>
<accession>A0AAV7AYK9</accession>
<dbReference type="AlphaFoldDB" id="A0AAV7AYK9"/>
<keyword evidence="2" id="KW-1185">Reference proteome</keyword>
<protein>
    <submittedName>
        <fullName evidence="1">Uncharacterized protein</fullName>
    </submittedName>
</protein>
<reference evidence="1" key="1">
    <citation type="thesis" date="2020" institute="ProQuest LLC" country="789 East Eisenhower Parkway, Ann Arbor, MI, USA">
        <title>Comparative Genomics and Chromosome Evolution.</title>
        <authorList>
            <person name="Mudd A.B."/>
        </authorList>
    </citation>
    <scope>NUCLEOTIDE SEQUENCE</scope>
    <source>
        <strain evidence="1">237g6f4</strain>
        <tissue evidence="1">Blood</tissue>
    </source>
</reference>